<dbReference type="AlphaFoldDB" id="A0A0G0JEB4"/>
<dbReference type="Proteomes" id="UP000034917">
    <property type="component" value="Unassembled WGS sequence"/>
</dbReference>
<gene>
    <name evidence="2" type="ORF">US40_C0002G0045</name>
</gene>
<dbReference type="PANTHER" id="PTHR34322">
    <property type="entry name" value="TRANSPOSASE, Y1_TNP DOMAIN-CONTAINING"/>
    <property type="match status" value="1"/>
</dbReference>
<dbReference type="GO" id="GO:0003677">
    <property type="term" value="F:DNA binding"/>
    <property type="evidence" value="ECO:0007669"/>
    <property type="project" value="InterPro"/>
</dbReference>
<dbReference type="InterPro" id="IPR036515">
    <property type="entry name" value="Transposase_17_sf"/>
</dbReference>
<reference evidence="2 3" key="1">
    <citation type="journal article" date="2015" name="Nature">
        <title>rRNA introns, odd ribosomes, and small enigmatic genomes across a large radiation of phyla.</title>
        <authorList>
            <person name="Brown C.T."/>
            <person name="Hug L.A."/>
            <person name="Thomas B.C."/>
            <person name="Sharon I."/>
            <person name="Castelle C.J."/>
            <person name="Singh A."/>
            <person name="Wilkins M.J."/>
            <person name="Williams K.H."/>
            <person name="Banfield J.F."/>
        </authorList>
    </citation>
    <scope>NUCLEOTIDE SEQUENCE [LARGE SCALE GENOMIC DNA]</scope>
</reference>
<dbReference type="GO" id="GO:0006313">
    <property type="term" value="P:DNA transposition"/>
    <property type="evidence" value="ECO:0007669"/>
    <property type="project" value="InterPro"/>
</dbReference>
<feature type="domain" description="Transposase IS200-like" evidence="1">
    <location>
        <begin position="9"/>
        <end position="151"/>
    </location>
</feature>
<organism evidence="2 3">
    <name type="scientific">Candidatus Roizmanbacteria bacterium GW2011_GWC2_37_13</name>
    <dbReference type="NCBI Taxonomy" id="1618486"/>
    <lineage>
        <taxon>Bacteria</taxon>
        <taxon>Candidatus Roizmaniibacteriota</taxon>
    </lineage>
</organism>
<dbReference type="Gene3D" id="3.30.70.1290">
    <property type="entry name" value="Transposase IS200-like"/>
    <property type="match status" value="1"/>
</dbReference>
<accession>A0A0G0JEB4</accession>
<dbReference type="InterPro" id="IPR002686">
    <property type="entry name" value="Transposase_17"/>
</dbReference>
<evidence type="ECO:0000259" key="1">
    <source>
        <dbReference type="SMART" id="SM01321"/>
    </source>
</evidence>
<comment type="caution">
    <text evidence="2">The sequence shown here is derived from an EMBL/GenBank/DDBJ whole genome shotgun (WGS) entry which is preliminary data.</text>
</comment>
<proteinExistence type="predicted"/>
<dbReference type="EMBL" id="LBSV01000002">
    <property type="protein sequence ID" value="KKQ26511.1"/>
    <property type="molecule type" value="Genomic_DNA"/>
</dbReference>
<name>A0A0G0JEB4_9BACT</name>
<sequence length="221" mass="27173">MTLKRLPLATGEFYHVYNRSIADENIFNNLKYLSKILEIVDYYRFNQRIRLSRFYDLSDSIQEVYLKEIRQKNPLIDIYSFSFMPNHLHFLLKQRENDGIKKFLSNVENSYAKYFDLKYNRKGSLFLNSFKYKRITNEEQFIHVCRYIHLNHVTSYLIEFEQLKIYPFSSYSWYLNDNLNRFVNTDLIMNHFKTKDNFIKFHQNQVEYQRKLEEIKDLLLE</sequence>
<dbReference type="SMART" id="SM01321">
    <property type="entry name" value="Y1_Tnp"/>
    <property type="match status" value="1"/>
</dbReference>
<evidence type="ECO:0000313" key="2">
    <source>
        <dbReference type="EMBL" id="KKQ26511.1"/>
    </source>
</evidence>
<evidence type="ECO:0000313" key="3">
    <source>
        <dbReference type="Proteomes" id="UP000034917"/>
    </source>
</evidence>
<dbReference type="SUPFAM" id="SSF143422">
    <property type="entry name" value="Transposase IS200-like"/>
    <property type="match status" value="1"/>
</dbReference>
<dbReference type="Pfam" id="PF01797">
    <property type="entry name" value="Y1_Tnp"/>
    <property type="match status" value="1"/>
</dbReference>
<dbReference type="PANTHER" id="PTHR34322:SF2">
    <property type="entry name" value="TRANSPOSASE IS200-LIKE DOMAIN-CONTAINING PROTEIN"/>
    <property type="match status" value="1"/>
</dbReference>
<dbReference type="GO" id="GO:0004803">
    <property type="term" value="F:transposase activity"/>
    <property type="evidence" value="ECO:0007669"/>
    <property type="project" value="InterPro"/>
</dbReference>
<protein>
    <recommendedName>
        <fullName evidence="1">Transposase IS200-like domain-containing protein</fullName>
    </recommendedName>
</protein>